<protein>
    <submittedName>
        <fullName evidence="2">Retrovirus-related Pol polyprotein from transposon TNT 1-94</fullName>
    </submittedName>
</protein>
<dbReference type="Pfam" id="PF07727">
    <property type="entry name" value="RVT_2"/>
    <property type="match status" value="1"/>
</dbReference>
<gene>
    <name evidence="2" type="ORF">Sradi_5300500</name>
</gene>
<dbReference type="AlphaFoldDB" id="A0AAW2LML3"/>
<dbReference type="InterPro" id="IPR013103">
    <property type="entry name" value="RVT_2"/>
</dbReference>
<comment type="caution">
    <text evidence="2">The sequence shown here is derived from an EMBL/GenBank/DDBJ whole genome shotgun (WGS) entry which is preliminary data.</text>
</comment>
<reference evidence="2" key="1">
    <citation type="submission" date="2020-06" db="EMBL/GenBank/DDBJ databases">
        <authorList>
            <person name="Li T."/>
            <person name="Hu X."/>
            <person name="Zhang T."/>
            <person name="Song X."/>
            <person name="Zhang H."/>
            <person name="Dai N."/>
            <person name="Sheng W."/>
            <person name="Hou X."/>
            <person name="Wei L."/>
        </authorList>
    </citation>
    <scope>NUCLEOTIDE SEQUENCE</scope>
    <source>
        <strain evidence="2">G02</strain>
        <tissue evidence="2">Leaf</tissue>
    </source>
</reference>
<dbReference type="EMBL" id="JACGWJ010000024">
    <property type="protein sequence ID" value="KAL0320390.1"/>
    <property type="molecule type" value="Genomic_DNA"/>
</dbReference>
<accession>A0AAW2LML3</accession>
<reference evidence="2" key="2">
    <citation type="journal article" date="2024" name="Plant">
        <title>Genomic evolution and insights into agronomic trait innovations of Sesamum species.</title>
        <authorList>
            <person name="Miao H."/>
            <person name="Wang L."/>
            <person name="Qu L."/>
            <person name="Liu H."/>
            <person name="Sun Y."/>
            <person name="Le M."/>
            <person name="Wang Q."/>
            <person name="Wei S."/>
            <person name="Zheng Y."/>
            <person name="Lin W."/>
            <person name="Duan Y."/>
            <person name="Cao H."/>
            <person name="Xiong S."/>
            <person name="Wang X."/>
            <person name="Wei L."/>
            <person name="Li C."/>
            <person name="Ma Q."/>
            <person name="Ju M."/>
            <person name="Zhao R."/>
            <person name="Li G."/>
            <person name="Mu C."/>
            <person name="Tian Q."/>
            <person name="Mei H."/>
            <person name="Zhang T."/>
            <person name="Gao T."/>
            <person name="Zhang H."/>
        </authorList>
    </citation>
    <scope>NUCLEOTIDE SEQUENCE</scope>
    <source>
        <strain evidence="2">G02</strain>
    </source>
</reference>
<proteinExistence type="predicted"/>
<organism evidence="2">
    <name type="scientific">Sesamum radiatum</name>
    <name type="common">Black benniseed</name>
    <dbReference type="NCBI Taxonomy" id="300843"/>
    <lineage>
        <taxon>Eukaryota</taxon>
        <taxon>Viridiplantae</taxon>
        <taxon>Streptophyta</taxon>
        <taxon>Embryophyta</taxon>
        <taxon>Tracheophyta</taxon>
        <taxon>Spermatophyta</taxon>
        <taxon>Magnoliopsida</taxon>
        <taxon>eudicotyledons</taxon>
        <taxon>Gunneridae</taxon>
        <taxon>Pentapetalae</taxon>
        <taxon>asterids</taxon>
        <taxon>lamiids</taxon>
        <taxon>Lamiales</taxon>
        <taxon>Pedaliaceae</taxon>
        <taxon>Sesamum</taxon>
    </lineage>
</organism>
<feature type="domain" description="Reverse transcriptase Ty1/copia-type" evidence="1">
    <location>
        <begin position="2"/>
        <end position="95"/>
    </location>
</feature>
<name>A0AAW2LML3_SESRA</name>
<evidence type="ECO:0000313" key="2">
    <source>
        <dbReference type="EMBL" id="KAL0320390.1"/>
    </source>
</evidence>
<sequence>MPPHKKTIGSRWVFTLKFNPEVSIGRSKTRLVAKGYNQIKGVDYFDSFSLVAKFAMVQVFLTVAASKPWSFLSLDFNNAFYMVTLMRKPTWIHIKGTPKYNKVKFVGCEGLFMALNRHPGSGI</sequence>
<evidence type="ECO:0000259" key="1">
    <source>
        <dbReference type="Pfam" id="PF07727"/>
    </source>
</evidence>